<reference evidence="5 6" key="1">
    <citation type="submission" date="2023-11" db="UniProtKB">
        <authorList>
            <consortium name="WormBaseParasite"/>
        </authorList>
    </citation>
    <scope>IDENTIFICATION</scope>
</reference>
<evidence type="ECO:0000256" key="1">
    <source>
        <dbReference type="ARBA" id="ARBA00022741"/>
    </source>
</evidence>
<sequence length="505" mass="58505">MLQHIDSLKPQLINHSMDGDEESTWFTERMKKEEKGIDLWKPMTEDKKTESLELIDRIETPPPTPSTSNQNLLETSAHDSIHKDDSLSEFLNKLEDIASEPSEDEQLWTIIYRGPPPKFVKGTHVIVILINKTDHYHFVFQSSTKNRFRTIRNILNAGGVKSDVGATLQPVRNWFAFMKYLQFKTNYTAELIGTNLKSYFDQLLLVTPEEKDCSVLMRNIRQESILSHDIRVQRAEHIMDLVKLHNATQLRELKMKLSADYRLNLYYEYGKQWEKTAQLCIDVFNEDNAKQQMSTPWDQWMSENHHVDTCTHLSTFEDSNSWFRDFFISNNISPYRFFTDVQAIMNRQKFGINTLCIEGPTTTGKTLILKLITQNYTFGTVRMSGNHSKFFLQNLNNKSVALMEQPRITPVNVNDFKQLLGGSSLDIHIKHQSDVTLQRIPVLISTNSNLGLYINSEDKKAIYKRCITYHFTQSIGSSLPEPPFRFCACHLYGFFREAFADEGGQ</sequence>
<dbReference type="InterPro" id="IPR027417">
    <property type="entry name" value="P-loop_NTPase"/>
</dbReference>
<dbReference type="GO" id="GO:0005524">
    <property type="term" value="F:ATP binding"/>
    <property type="evidence" value="ECO:0007669"/>
    <property type="project" value="UniProtKB-KW"/>
</dbReference>
<dbReference type="Pfam" id="PF01057">
    <property type="entry name" value="Parvo_NS1"/>
    <property type="match status" value="1"/>
</dbReference>
<evidence type="ECO:0000256" key="2">
    <source>
        <dbReference type="ARBA" id="ARBA00022840"/>
    </source>
</evidence>
<evidence type="ECO:0000313" key="5">
    <source>
        <dbReference type="WBParaSite" id="SMTH1_89130.1"/>
    </source>
</evidence>
<name>A0AA85BZG9_9TREM</name>
<dbReference type="Gene3D" id="3.40.50.300">
    <property type="entry name" value="P-loop containing nucleotide triphosphate hydrolases"/>
    <property type="match status" value="1"/>
</dbReference>
<dbReference type="InterPro" id="IPR014015">
    <property type="entry name" value="Helicase_SF3_DNA-vir"/>
</dbReference>
<evidence type="ECO:0000313" key="6">
    <source>
        <dbReference type="WBParaSite" id="SMTH1_89140.1"/>
    </source>
</evidence>
<dbReference type="PROSITE" id="PS51206">
    <property type="entry name" value="SF3_HELICASE_1"/>
    <property type="match status" value="1"/>
</dbReference>
<feature type="domain" description="SF3 helicase" evidence="3">
    <location>
        <begin position="318"/>
        <end position="484"/>
    </location>
</feature>
<keyword evidence="1" id="KW-0547">Nucleotide-binding</keyword>
<dbReference type="Proteomes" id="UP000050791">
    <property type="component" value="Unassembled WGS sequence"/>
</dbReference>
<dbReference type="WBParaSite" id="SMTH1_89140.1">
    <property type="protein sequence ID" value="SMTH1_89140.1"/>
    <property type="gene ID" value="SMTH1_89140"/>
</dbReference>
<evidence type="ECO:0000259" key="3">
    <source>
        <dbReference type="PROSITE" id="PS51206"/>
    </source>
</evidence>
<dbReference type="AlphaFoldDB" id="A0AA85BZG9"/>
<accession>A0AA85BZG9</accession>
<proteinExistence type="predicted"/>
<organism evidence="4 5">
    <name type="scientific">Schistosoma mattheei</name>
    <dbReference type="NCBI Taxonomy" id="31246"/>
    <lineage>
        <taxon>Eukaryota</taxon>
        <taxon>Metazoa</taxon>
        <taxon>Spiralia</taxon>
        <taxon>Lophotrochozoa</taxon>
        <taxon>Platyhelminthes</taxon>
        <taxon>Trematoda</taxon>
        <taxon>Digenea</taxon>
        <taxon>Strigeidida</taxon>
        <taxon>Schistosomatoidea</taxon>
        <taxon>Schistosomatidae</taxon>
        <taxon>Schistosoma</taxon>
    </lineage>
</organism>
<dbReference type="InterPro" id="IPR001257">
    <property type="entry name" value="Parvovirus_NS1_helicase"/>
</dbReference>
<keyword evidence="2" id="KW-0067">ATP-binding</keyword>
<dbReference type="GO" id="GO:0019079">
    <property type="term" value="P:viral genome replication"/>
    <property type="evidence" value="ECO:0007669"/>
    <property type="project" value="InterPro"/>
</dbReference>
<protein>
    <recommendedName>
        <fullName evidence="3">SF3 helicase domain-containing protein</fullName>
    </recommendedName>
</protein>
<dbReference type="SUPFAM" id="SSF52540">
    <property type="entry name" value="P-loop containing nucleoside triphosphate hydrolases"/>
    <property type="match status" value="1"/>
</dbReference>
<evidence type="ECO:0000313" key="4">
    <source>
        <dbReference type="Proteomes" id="UP000050791"/>
    </source>
</evidence>
<dbReference type="WBParaSite" id="SMTH1_89130.1">
    <property type="protein sequence ID" value="SMTH1_89130.1"/>
    <property type="gene ID" value="SMTH1_89130"/>
</dbReference>